<keyword evidence="1" id="KW-1133">Transmembrane helix</keyword>
<organism evidence="2 3">
    <name type="scientific">Kribbella kalugense</name>
    <dbReference type="NCBI Taxonomy" id="2512221"/>
    <lineage>
        <taxon>Bacteria</taxon>
        <taxon>Bacillati</taxon>
        <taxon>Actinomycetota</taxon>
        <taxon>Actinomycetes</taxon>
        <taxon>Propionibacteriales</taxon>
        <taxon>Kribbellaceae</taxon>
        <taxon>Kribbella</taxon>
    </lineage>
</organism>
<protein>
    <submittedName>
        <fullName evidence="2">Uncharacterized protein</fullName>
    </submittedName>
</protein>
<dbReference type="EMBL" id="SODF01000002">
    <property type="protein sequence ID" value="TDW19331.1"/>
    <property type="molecule type" value="Genomic_DNA"/>
</dbReference>
<accession>A0A4R7ZR85</accession>
<dbReference type="RefSeq" id="WP_134122207.1">
    <property type="nucleotide sequence ID" value="NZ_SODF01000002.1"/>
</dbReference>
<keyword evidence="1" id="KW-0472">Membrane</keyword>
<keyword evidence="3" id="KW-1185">Reference proteome</keyword>
<name>A0A4R7ZR85_9ACTN</name>
<evidence type="ECO:0000313" key="3">
    <source>
        <dbReference type="Proteomes" id="UP000295447"/>
    </source>
</evidence>
<comment type="caution">
    <text evidence="2">The sequence shown here is derived from an EMBL/GenBank/DDBJ whole genome shotgun (WGS) entry which is preliminary data.</text>
</comment>
<proteinExistence type="predicted"/>
<evidence type="ECO:0000256" key="1">
    <source>
        <dbReference type="SAM" id="Phobius"/>
    </source>
</evidence>
<reference evidence="2 3" key="1">
    <citation type="submission" date="2019-03" db="EMBL/GenBank/DDBJ databases">
        <title>Genomic Encyclopedia of Type Strains, Phase III (KMG-III): the genomes of soil and plant-associated and newly described type strains.</title>
        <authorList>
            <person name="Whitman W."/>
        </authorList>
    </citation>
    <scope>NUCLEOTIDE SEQUENCE [LARGE SCALE GENOMIC DNA]</scope>
    <source>
        <strain evidence="2 3">VKM Ac-2570</strain>
    </source>
</reference>
<feature type="transmembrane region" description="Helical" evidence="1">
    <location>
        <begin position="12"/>
        <end position="32"/>
    </location>
</feature>
<dbReference type="Proteomes" id="UP000295447">
    <property type="component" value="Unassembled WGS sequence"/>
</dbReference>
<sequence>MSEPSEGGRGLRWLTAIAAMIAAVVSISAYLFSTPQDMRNWATSITHGYKVKITSPRPHANVGRLVDIRGQADLDDEWSLVVLIQAPDELKYYFATTGSVSIDGKGQWSLTKLTFGSADPKARVGDINKDYKIYALLVDSEGQQQVQSALSRKAPDNEWMPALPHHAGKDVALVHLTA</sequence>
<dbReference type="AlphaFoldDB" id="A0A4R7ZR85"/>
<keyword evidence="1" id="KW-0812">Transmembrane</keyword>
<evidence type="ECO:0000313" key="2">
    <source>
        <dbReference type="EMBL" id="TDW19331.1"/>
    </source>
</evidence>
<gene>
    <name evidence="2" type="ORF">EV650_5937</name>
</gene>